<dbReference type="STRING" id="883161.HMPREF9306_01538"/>
<dbReference type="HOGENOM" id="CLU_019602_18_5_11"/>
<accession>S2W0S9</accession>
<dbReference type="AlphaFoldDB" id="S2W0S9"/>
<feature type="chain" id="PRO_5004501517" description="Solute-binding protein family 3/N-terminal domain-containing protein" evidence="5">
    <location>
        <begin position="25"/>
        <end position="260"/>
    </location>
</feature>
<dbReference type="InterPro" id="IPR018313">
    <property type="entry name" value="SBP_3_CS"/>
</dbReference>
<evidence type="ECO:0000313" key="8">
    <source>
        <dbReference type="Proteomes" id="UP000014417"/>
    </source>
</evidence>
<dbReference type="GO" id="GO:0030313">
    <property type="term" value="C:cell envelope"/>
    <property type="evidence" value="ECO:0007669"/>
    <property type="project" value="UniProtKB-SubCell"/>
</dbReference>
<dbReference type="RefSeq" id="WP_016456362.1">
    <property type="nucleotide sequence ID" value="NZ_KE150269.1"/>
</dbReference>
<sequence>MKKSLRLLAAGVAAAIALTGCSSSDNSDSLERVKSQGKLRIGLTGDFMPNAYHDETGKLVGYEVEVGEQVAKDLGVEPEFIETRWDSLIGGLDVDKFDVIINDTNPTEERKAKYDFTKPYAGNLMEILTTPDSGIKGLSDIKGKKCAQVASSDYYKVAEDAGAEIVVTQGSGAPELLENRQAECNVASLVGVETYLKTKPESKLVAVSVPEVEAVDIPIMLPKNKDSLKEALNESIEKRVADGTFKQTYEKYIGKDISPK</sequence>
<proteinExistence type="inferred from homology"/>
<dbReference type="PROSITE" id="PS01039">
    <property type="entry name" value="SBP_BACTERIAL_3"/>
    <property type="match status" value="1"/>
</dbReference>
<dbReference type="InterPro" id="IPR001638">
    <property type="entry name" value="Solute-binding_3/MltF_N"/>
</dbReference>
<name>S2W0S9_9ACTN</name>
<dbReference type="PANTHER" id="PTHR35936:SF34">
    <property type="entry name" value="ABC TRANSPORTER EXTRACELLULAR-BINDING PROTEIN YCKB-RELATED"/>
    <property type="match status" value="1"/>
</dbReference>
<gene>
    <name evidence="7" type="ORF">HMPREF9306_01538</name>
</gene>
<dbReference type="Proteomes" id="UP000014417">
    <property type="component" value="Unassembled WGS sequence"/>
</dbReference>
<comment type="similarity">
    <text evidence="2 4">Belongs to the bacterial solute-binding protein 3 family.</text>
</comment>
<dbReference type="Pfam" id="PF00497">
    <property type="entry name" value="SBP_bac_3"/>
    <property type="match status" value="1"/>
</dbReference>
<evidence type="ECO:0000256" key="4">
    <source>
        <dbReference type="RuleBase" id="RU003744"/>
    </source>
</evidence>
<dbReference type="OrthoDB" id="9814902at2"/>
<comment type="caution">
    <text evidence="7">The sequence shown here is derived from an EMBL/GenBank/DDBJ whole genome shotgun (WGS) entry which is preliminary data.</text>
</comment>
<evidence type="ECO:0000256" key="5">
    <source>
        <dbReference type="SAM" id="SignalP"/>
    </source>
</evidence>
<feature type="domain" description="Solute-binding protein family 3/N-terminal" evidence="6">
    <location>
        <begin position="38"/>
        <end position="256"/>
    </location>
</feature>
<dbReference type="Gene3D" id="3.40.190.10">
    <property type="entry name" value="Periplasmic binding protein-like II"/>
    <property type="match status" value="2"/>
</dbReference>
<comment type="subcellular location">
    <subcellularLocation>
        <location evidence="1">Cell envelope</location>
    </subcellularLocation>
</comment>
<evidence type="ECO:0000313" key="7">
    <source>
        <dbReference type="EMBL" id="EPD31980.1"/>
    </source>
</evidence>
<dbReference type="SMART" id="SM00062">
    <property type="entry name" value="PBPb"/>
    <property type="match status" value="1"/>
</dbReference>
<keyword evidence="3 5" id="KW-0732">Signal</keyword>
<dbReference type="PANTHER" id="PTHR35936">
    <property type="entry name" value="MEMBRANE-BOUND LYTIC MUREIN TRANSGLYCOSYLASE F"/>
    <property type="match status" value="1"/>
</dbReference>
<evidence type="ECO:0000259" key="6">
    <source>
        <dbReference type="SMART" id="SM00062"/>
    </source>
</evidence>
<evidence type="ECO:0000256" key="1">
    <source>
        <dbReference type="ARBA" id="ARBA00004196"/>
    </source>
</evidence>
<dbReference type="EMBL" id="AGZR01000009">
    <property type="protein sequence ID" value="EPD31980.1"/>
    <property type="molecule type" value="Genomic_DNA"/>
</dbReference>
<protein>
    <recommendedName>
        <fullName evidence="6">Solute-binding protein family 3/N-terminal domain-containing protein</fullName>
    </recommendedName>
</protein>
<evidence type="ECO:0000256" key="3">
    <source>
        <dbReference type="ARBA" id="ARBA00022729"/>
    </source>
</evidence>
<reference evidence="7 8" key="1">
    <citation type="submission" date="2013-04" db="EMBL/GenBank/DDBJ databases">
        <title>The Genome Sequence of Propionimicrobium lymphophilum ACS-093-V-SCH5.</title>
        <authorList>
            <consortium name="The Broad Institute Genomics Platform"/>
            <person name="Earl A."/>
            <person name="Ward D."/>
            <person name="Feldgarden M."/>
            <person name="Gevers D."/>
            <person name="Saerens B."/>
            <person name="Vaneechoutte M."/>
            <person name="Walker B."/>
            <person name="Young S."/>
            <person name="Zeng Q."/>
            <person name="Gargeya S."/>
            <person name="Fitzgerald M."/>
            <person name="Haas B."/>
            <person name="Abouelleil A."/>
            <person name="Allen A.W."/>
            <person name="Alvarado L."/>
            <person name="Arachchi H.M."/>
            <person name="Berlin A.M."/>
            <person name="Chapman S.B."/>
            <person name="Gainer-Dewar J."/>
            <person name="Goldberg J."/>
            <person name="Griggs A."/>
            <person name="Gujja S."/>
            <person name="Hansen M."/>
            <person name="Howarth C."/>
            <person name="Imamovic A."/>
            <person name="Ireland A."/>
            <person name="Larimer J."/>
            <person name="McCowan C."/>
            <person name="Murphy C."/>
            <person name="Pearson M."/>
            <person name="Poon T.W."/>
            <person name="Priest M."/>
            <person name="Roberts A."/>
            <person name="Saif S."/>
            <person name="Shea T."/>
            <person name="Sisk P."/>
            <person name="Sykes S."/>
            <person name="Wortman J."/>
            <person name="Nusbaum C."/>
            <person name="Birren B."/>
        </authorList>
    </citation>
    <scope>NUCLEOTIDE SEQUENCE [LARGE SCALE GENOMIC DNA]</scope>
    <source>
        <strain evidence="7 8">ACS-093-V-SCH5</strain>
    </source>
</reference>
<dbReference type="PROSITE" id="PS51257">
    <property type="entry name" value="PROKAR_LIPOPROTEIN"/>
    <property type="match status" value="1"/>
</dbReference>
<keyword evidence="8" id="KW-1185">Reference proteome</keyword>
<organism evidence="7 8">
    <name type="scientific">Propionimicrobium lymphophilum ACS-093-V-SCH5</name>
    <dbReference type="NCBI Taxonomy" id="883161"/>
    <lineage>
        <taxon>Bacteria</taxon>
        <taxon>Bacillati</taxon>
        <taxon>Actinomycetota</taxon>
        <taxon>Actinomycetes</taxon>
        <taxon>Propionibacteriales</taxon>
        <taxon>Propionibacteriaceae</taxon>
        <taxon>Propionimicrobium</taxon>
    </lineage>
</organism>
<feature type="signal peptide" evidence="5">
    <location>
        <begin position="1"/>
        <end position="24"/>
    </location>
</feature>
<dbReference type="SUPFAM" id="SSF53850">
    <property type="entry name" value="Periplasmic binding protein-like II"/>
    <property type="match status" value="1"/>
</dbReference>
<evidence type="ECO:0000256" key="2">
    <source>
        <dbReference type="ARBA" id="ARBA00010333"/>
    </source>
</evidence>